<name>A0A919S0Z2_9CLOT</name>
<comment type="caution">
    <text evidence="2">The sequence shown here is derived from an EMBL/GenBank/DDBJ whole genome shotgun (WGS) entry which is preliminary data.</text>
</comment>
<accession>A0A919S0Z2</accession>
<evidence type="ECO:0000313" key="3">
    <source>
        <dbReference type="Proteomes" id="UP000679179"/>
    </source>
</evidence>
<dbReference type="AlphaFoldDB" id="A0A919S0Z2"/>
<keyword evidence="1" id="KW-0812">Transmembrane</keyword>
<keyword evidence="3" id="KW-1185">Reference proteome</keyword>
<protein>
    <submittedName>
        <fullName evidence="2">Uncharacterized protein</fullName>
    </submittedName>
</protein>
<feature type="transmembrane region" description="Helical" evidence="1">
    <location>
        <begin position="7"/>
        <end position="25"/>
    </location>
</feature>
<gene>
    <name evidence="2" type="ORF">CPJCM30710_25250</name>
</gene>
<evidence type="ECO:0000256" key="1">
    <source>
        <dbReference type="SAM" id="Phobius"/>
    </source>
</evidence>
<dbReference type="EMBL" id="BOPZ01000023">
    <property type="protein sequence ID" value="GIM29859.1"/>
    <property type="molecule type" value="Genomic_DNA"/>
</dbReference>
<proteinExistence type="predicted"/>
<evidence type="ECO:0000313" key="2">
    <source>
        <dbReference type="EMBL" id="GIM29859.1"/>
    </source>
</evidence>
<dbReference type="RefSeq" id="WP_212904544.1">
    <property type="nucleotide sequence ID" value="NZ_BOPZ01000023.1"/>
</dbReference>
<keyword evidence="1" id="KW-1133">Transmembrane helix</keyword>
<organism evidence="2 3">
    <name type="scientific">Clostridium polyendosporum</name>
    <dbReference type="NCBI Taxonomy" id="69208"/>
    <lineage>
        <taxon>Bacteria</taxon>
        <taxon>Bacillati</taxon>
        <taxon>Bacillota</taxon>
        <taxon>Clostridia</taxon>
        <taxon>Eubacteriales</taxon>
        <taxon>Clostridiaceae</taxon>
        <taxon>Clostridium</taxon>
    </lineage>
</organism>
<dbReference type="Proteomes" id="UP000679179">
    <property type="component" value="Unassembled WGS sequence"/>
</dbReference>
<sequence>MKENIKLISFITLAVVVTILGIVNYRNSSIPLNAPNPTLKYNNNDIALATWEHTWIDDKMQGSSNLSENPFKLTENISPVKANPTDKISFNFVSKTKPKSTFISQWISPNEAKLYAEYKNVSNGELIMPSEKGTYIFSISGMWDETHTTHHVFKIIIH</sequence>
<keyword evidence="1" id="KW-0472">Membrane</keyword>
<reference evidence="2" key="1">
    <citation type="submission" date="2021-03" db="EMBL/GenBank/DDBJ databases">
        <title>Taxonomic study of Clostridium polyendosporum from meadow-gley soil under rice.</title>
        <authorList>
            <person name="Kobayashi H."/>
            <person name="Tanizawa Y."/>
            <person name="Yagura M."/>
        </authorList>
    </citation>
    <scope>NUCLEOTIDE SEQUENCE</scope>
    <source>
        <strain evidence="2">JCM 30710</strain>
    </source>
</reference>